<keyword evidence="8" id="KW-1185">Reference proteome</keyword>
<keyword evidence="6" id="KW-0946">Virion</keyword>
<accession>A0A1B1MRC3</accession>
<dbReference type="GO" id="GO:0008234">
    <property type="term" value="F:cysteine-type peptidase activity"/>
    <property type="evidence" value="ECO:0007669"/>
    <property type="project" value="UniProtKB-KW"/>
</dbReference>
<organism evidence="7 8">
    <name type="scientific">Pteropox virus</name>
    <dbReference type="NCBI Taxonomy" id="1873698"/>
    <lineage>
        <taxon>Viruses</taxon>
        <taxon>Varidnaviria</taxon>
        <taxon>Bamfordvirae</taxon>
        <taxon>Nucleocytoviricota</taxon>
        <taxon>Pokkesviricetes</taxon>
        <taxon>Chitovirales</taxon>
        <taxon>Poxviridae</taxon>
        <taxon>Chordopoxvirinae</taxon>
        <taxon>Pteropopoxvirus</taxon>
        <taxon>Pteropopoxvirus pteropox</taxon>
    </lineage>
</organism>
<comment type="subcellular location">
    <subcellularLocation>
        <location evidence="1">Virion</location>
    </subcellularLocation>
</comment>
<gene>
    <name evidence="7" type="primary">PTPV-Aus-053</name>
</gene>
<evidence type="ECO:0000256" key="6">
    <source>
        <dbReference type="ARBA" id="ARBA00022844"/>
    </source>
</evidence>
<dbReference type="GO" id="GO:0006508">
    <property type="term" value="P:proteolysis"/>
    <property type="evidence" value="ECO:0007669"/>
    <property type="project" value="UniProtKB-KW"/>
</dbReference>
<dbReference type="InterPro" id="IPR004970">
    <property type="entry name" value="Peptidase_C57"/>
</dbReference>
<dbReference type="Proteomes" id="UP000203626">
    <property type="component" value="Segment"/>
</dbReference>
<keyword evidence="4" id="KW-0378">Hydrolase</keyword>
<protein>
    <submittedName>
        <fullName evidence="7">Virion core cysteine protease</fullName>
    </submittedName>
</protein>
<dbReference type="RefSeq" id="YP_009268768.1">
    <property type="nucleotide sequence ID" value="NC_030656.1"/>
</dbReference>
<dbReference type="OrthoDB" id="5289at10239"/>
<evidence type="ECO:0000256" key="2">
    <source>
        <dbReference type="ARBA" id="ARBA00010786"/>
    </source>
</evidence>
<evidence type="ECO:0000256" key="3">
    <source>
        <dbReference type="ARBA" id="ARBA00022670"/>
    </source>
</evidence>
<evidence type="ECO:0000256" key="1">
    <source>
        <dbReference type="ARBA" id="ARBA00004328"/>
    </source>
</evidence>
<keyword evidence="3 7" id="KW-0645">Protease</keyword>
<keyword evidence="5" id="KW-0788">Thiol protease</keyword>
<dbReference type="Pfam" id="PF03290">
    <property type="entry name" value="Peptidase_C57"/>
    <property type="match status" value="1"/>
</dbReference>
<comment type="similarity">
    <text evidence="2">Belongs to the peptidase C57 family.</text>
</comment>
<evidence type="ECO:0000313" key="7">
    <source>
        <dbReference type="EMBL" id="ANS71137.1"/>
    </source>
</evidence>
<proteinExistence type="inferred from homology"/>
<reference evidence="7 8" key="1">
    <citation type="journal article" date="2016" name="J. Gen. Virol.">
        <title>Genomic characterization of a novel poxvirus from a flying fox: evidence for a new genus?</title>
        <authorList>
            <person name="O'Dea M.A."/>
            <person name="Tu S.L."/>
            <person name="Pang S."/>
            <person name="De Ridder T."/>
            <person name="Jackson B."/>
            <person name="Upton C."/>
        </authorList>
    </citation>
    <scope>NUCLEOTIDE SEQUENCE [LARGE SCALE GENOMIC DNA]</scope>
    <source>
        <strain evidence="7 8">Australia</strain>
    </source>
</reference>
<dbReference type="KEGG" id="vg:28340380"/>
<dbReference type="GO" id="GO:0044423">
    <property type="term" value="C:virion component"/>
    <property type="evidence" value="ECO:0007669"/>
    <property type="project" value="UniProtKB-KW"/>
</dbReference>
<evidence type="ECO:0000256" key="4">
    <source>
        <dbReference type="ARBA" id="ARBA00022801"/>
    </source>
</evidence>
<evidence type="ECO:0000313" key="8">
    <source>
        <dbReference type="Proteomes" id="UP000203626"/>
    </source>
</evidence>
<evidence type="ECO:0000256" key="5">
    <source>
        <dbReference type="ARBA" id="ARBA00022807"/>
    </source>
</evidence>
<dbReference type="GeneID" id="28340380"/>
<dbReference type="SUPFAM" id="SSF54001">
    <property type="entry name" value="Cysteine proteinases"/>
    <property type="match status" value="1"/>
</dbReference>
<dbReference type="EMBL" id="KU980965">
    <property type="protein sequence ID" value="ANS71137.1"/>
    <property type="molecule type" value="Genomic_DNA"/>
</dbReference>
<dbReference type="InterPro" id="IPR038765">
    <property type="entry name" value="Papain-like_cys_pep_sf"/>
</dbReference>
<sequence>MDRYTDLVINKIPELGFTNLLYNIYSVVGLCTPLDVSKFATNCNGYVVERFDKSKSAGLVSCIPIGELLALAKNNLLKVIPEVQKPITESTTLDEELEKKKELVLALKRQYPNFKDVINLPSKIPLSFYFKPQLREKVSHAIDFSQMNLNVDDLAKIGIHTGINPKVVKLQIRPEIDAWMTNRSIASLVAPFAYKSEVTYLGQFNFNFMNKVPVYEKTEKFRRDLMYYTIKDAVSTATTRYVMFGFCYFSHWKCAIYDKENKLIAFYDSAGNNPQQFYHYENFYFYSFSDGFNLNKKHSVLEQINCDVDVMMRFFVDCFGAKKGCINYEVNQLLESECGMFSSLFMILCAINPPDSFRSLRQTYTFFRFLADKKMTMLKSILFNVQEQTIETTKTKSEGIKEYVRMERWTKKSIKVLEEKITSRINSLLVNYEPVC</sequence>
<name>A0A1B1MRC3_9POXV</name>